<dbReference type="SUPFAM" id="SSF53697">
    <property type="entry name" value="SIS domain"/>
    <property type="match status" value="1"/>
</dbReference>
<proteinExistence type="predicted"/>
<dbReference type="PANTHER" id="PTHR10937">
    <property type="entry name" value="GLUCOSAMINE--FRUCTOSE-6-PHOSPHATE AMINOTRANSFERASE, ISOMERIZING"/>
    <property type="match status" value="1"/>
</dbReference>
<dbReference type="RefSeq" id="WP_003608448.1">
    <property type="nucleotide sequence ID" value="NZ_ADVE02000001.1"/>
</dbReference>
<keyword evidence="1" id="KW-0032">Aminotransferase</keyword>
<name>A0A2D2D360_METT3</name>
<dbReference type="InterPro" id="IPR001347">
    <property type="entry name" value="SIS_dom"/>
</dbReference>
<dbReference type="InterPro" id="IPR035490">
    <property type="entry name" value="GlmS/FrlB_SIS"/>
</dbReference>
<evidence type="ECO:0000256" key="1">
    <source>
        <dbReference type="ARBA" id="ARBA00022576"/>
    </source>
</evidence>
<evidence type="ECO:0000256" key="3">
    <source>
        <dbReference type="SAM" id="MobiDB-lite"/>
    </source>
</evidence>
<dbReference type="CDD" id="cd05008">
    <property type="entry name" value="SIS_GlmS_GlmD_1"/>
    <property type="match status" value="1"/>
</dbReference>
<dbReference type="Pfam" id="PF01380">
    <property type="entry name" value="SIS"/>
    <property type="match status" value="2"/>
</dbReference>
<keyword evidence="1" id="KW-0808">Transferase</keyword>
<keyword evidence="2" id="KW-0677">Repeat</keyword>
<keyword evidence="6" id="KW-1185">Reference proteome</keyword>
<dbReference type="GO" id="GO:0008483">
    <property type="term" value="F:transaminase activity"/>
    <property type="evidence" value="ECO:0007669"/>
    <property type="project" value="UniProtKB-KW"/>
</dbReference>
<feature type="domain" description="SIS" evidence="4">
    <location>
        <begin position="33"/>
        <end position="184"/>
    </location>
</feature>
<feature type="domain" description="SIS" evidence="4">
    <location>
        <begin position="197"/>
        <end position="333"/>
    </location>
</feature>
<sequence length="343" mass="35923">MTTPDNRMAQEAREAPSAVARQQRALAEPLARLVARLRERPPQVAVTCARGSSAHAATFGKHLLERHLGLPVAAAAPSIASVYHRSLRLEGQLFLAISQSGGSNDLIELAASARRAGAVTACIVNETASALAAQCEFALPMEAGPELAVPATKTFISSLAALARLVALWSEDAALTAALPRLPERLAAAAELDWSALVGAFARAGSLVAIGRGPTLAIAREAALKLKETSNLHAEAFSSAEFLHGPVSLVSSLYPVLMLTPQDEAAPGMRALAADLRRKGAALLTTDDASEAATHLPTLASDHAELDAICLIQSFYGVVARLAAARGADVDRPRHLQKVTRTR</sequence>
<dbReference type="InterPro" id="IPR035466">
    <property type="entry name" value="GlmS/AgaS_SIS"/>
</dbReference>
<organism evidence="5 6">
    <name type="scientific">Methylosinus trichosporium (strain ATCC 35070 / NCIMB 11131 / UNIQEM 75 / OB3b)</name>
    <dbReference type="NCBI Taxonomy" id="595536"/>
    <lineage>
        <taxon>Bacteria</taxon>
        <taxon>Pseudomonadati</taxon>
        <taxon>Pseudomonadota</taxon>
        <taxon>Alphaproteobacteria</taxon>
        <taxon>Hyphomicrobiales</taxon>
        <taxon>Methylocystaceae</taxon>
        <taxon>Methylosinus</taxon>
    </lineage>
</organism>
<evidence type="ECO:0000256" key="2">
    <source>
        <dbReference type="ARBA" id="ARBA00022737"/>
    </source>
</evidence>
<dbReference type="GO" id="GO:1901135">
    <property type="term" value="P:carbohydrate derivative metabolic process"/>
    <property type="evidence" value="ECO:0007669"/>
    <property type="project" value="InterPro"/>
</dbReference>
<dbReference type="InterPro" id="IPR046348">
    <property type="entry name" value="SIS_dom_sf"/>
</dbReference>
<reference evidence="6" key="1">
    <citation type="submission" date="2017-10" db="EMBL/GenBank/DDBJ databases">
        <title>Completed PacBio SMRT sequence of Methylosinus trichosporium OB3b reveals presence of a third large plasmid.</title>
        <authorList>
            <person name="Charles T.C."/>
            <person name="Lynch M.D.J."/>
            <person name="Heil J.R."/>
            <person name="Cheng J."/>
        </authorList>
    </citation>
    <scope>NUCLEOTIDE SEQUENCE [LARGE SCALE GENOMIC DNA]</scope>
    <source>
        <strain evidence="6">OB3b</strain>
    </source>
</reference>
<protein>
    <submittedName>
        <fullName evidence="5">SIS domain-containing protein</fullName>
    </submittedName>
</protein>
<dbReference type="GO" id="GO:0097367">
    <property type="term" value="F:carbohydrate derivative binding"/>
    <property type="evidence" value="ECO:0007669"/>
    <property type="project" value="InterPro"/>
</dbReference>
<feature type="region of interest" description="Disordered" evidence="3">
    <location>
        <begin position="1"/>
        <end position="20"/>
    </location>
</feature>
<dbReference type="AlphaFoldDB" id="A0A2D2D360"/>
<dbReference type="EMBL" id="CP023737">
    <property type="protein sequence ID" value="ATQ69430.1"/>
    <property type="molecule type" value="Genomic_DNA"/>
</dbReference>
<evidence type="ECO:0000259" key="4">
    <source>
        <dbReference type="PROSITE" id="PS51464"/>
    </source>
</evidence>
<dbReference type="CDD" id="cd05009">
    <property type="entry name" value="SIS_GlmS_GlmD_2"/>
    <property type="match status" value="1"/>
</dbReference>
<evidence type="ECO:0000313" key="5">
    <source>
        <dbReference type="EMBL" id="ATQ69430.1"/>
    </source>
</evidence>
<dbReference type="Gene3D" id="3.40.50.10490">
    <property type="entry name" value="Glucose-6-phosphate isomerase like protein, domain 1"/>
    <property type="match status" value="2"/>
</dbReference>
<dbReference type="PANTHER" id="PTHR10937:SF8">
    <property type="entry name" value="AMINOTRANSFERASE-RELATED"/>
    <property type="match status" value="1"/>
</dbReference>
<evidence type="ECO:0000313" key="6">
    <source>
        <dbReference type="Proteomes" id="UP000230709"/>
    </source>
</evidence>
<dbReference type="Proteomes" id="UP000230709">
    <property type="component" value="Chromosome"/>
</dbReference>
<accession>A0A2D2D360</accession>
<dbReference type="KEGG" id="mtw:CQW49_17215"/>
<dbReference type="STRING" id="595536.GCA_000178815_01737"/>
<gene>
    <name evidence="5" type="ORF">CQW49_17215</name>
</gene>
<dbReference type="PROSITE" id="PS51464">
    <property type="entry name" value="SIS"/>
    <property type="match status" value="2"/>
</dbReference>